<sequence>MKIIIPEDYQDCVRHLHCFSMLKDHEVVILNQPLKNLEERVAALSSADALVLIRERTRMTKELIERLPNLKLISQVGKANAHIDLAACKAAGIAIGEGEGSGAATAELTIALILAAKRNIVSEVNRLQSGQWQGSIGEQIRGKTVGILGLGKIGTQVAKILDAFGAHILVWGREGSLQQAATLGYESAKSREEFFSRSDILTVHIRSNPQTRGMIKASDLALMKPTSLFVNTSRAELIEPGALVTALQNNRPGFAAIDVYEQELEPVLDAQHPLLHLPNTLCTPHLGYVEKDNYEAYLGTAFENIIKFVNGQTSHLKDLSTF</sequence>
<dbReference type="InterPro" id="IPR006139">
    <property type="entry name" value="D-isomer_2_OHA_DH_cat_dom"/>
</dbReference>
<evidence type="ECO:0000313" key="7">
    <source>
        <dbReference type="EMBL" id="SMC30207.1"/>
    </source>
</evidence>
<dbReference type="GO" id="GO:0016616">
    <property type="term" value="F:oxidoreductase activity, acting on the CH-OH group of donors, NAD or NADP as acceptor"/>
    <property type="evidence" value="ECO:0007669"/>
    <property type="project" value="InterPro"/>
</dbReference>
<dbReference type="GO" id="GO:0051287">
    <property type="term" value="F:NAD binding"/>
    <property type="evidence" value="ECO:0007669"/>
    <property type="project" value="InterPro"/>
</dbReference>
<dbReference type="CDD" id="cd12169">
    <property type="entry name" value="PGDH_like_1"/>
    <property type="match status" value="1"/>
</dbReference>
<evidence type="ECO:0000256" key="2">
    <source>
        <dbReference type="ARBA" id="ARBA00023002"/>
    </source>
</evidence>
<evidence type="ECO:0000256" key="3">
    <source>
        <dbReference type="ARBA" id="ARBA00023027"/>
    </source>
</evidence>
<evidence type="ECO:0000259" key="5">
    <source>
        <dbReference type="Pfam" id="PF00389"/>
    </source>
</evidence>
<dbReference type="PANTHER" id="PTHR42789">
    <property type="entry name" value="D-ISOMER SPECIFIC 2-HYDROXYACID DEHYDROGENASE FAMILY PROTEIN (AFU_ORTHOLOGUE AFUA_6G10090)"/>
    <property type="match status" value="1"/>
</dbReference>
<dbReference type="AlphaFoldDB" id="A0A1W1Y238"/>
<keyword evidence="8" id="KW-1185">Reference proteome</keyword>
<accession>A0A1W1Y238</accession>
<dbReference type="Proteomes" id="UP000192708">
    <property type="component" value="Unassembled WGS sequence"/>
</dbReference>
<dbReference type="PANTHER" id="PTHR42789:SF1">
    <property type="entry name" value="D-ISOMER SPECIFIC 2-HYDROXYACID DEHYDROGENASE FAMILY PROTEIN (AFU_ORTHOLOGUE AFUA_6G10090)"/>
    <property type="match status" value="1"/>
</dbReference>
<feature type="domain" description="D-isomer specific 2-hydroxyacid dehydrogenase NAD-binding" evidence="6">
    <location>
        <begin position="110"/>
        <end position="287"/>
    </location>
</feature>
<evidence type="ECO:0000256" key="1">
    <source>
        <dbReference type="ARBA" id="ARBA00005854"/>
    </source>
</evidence>
<organism evidence="7 8">
    <name type="scientific">Polynucleobacter kasalickyi</name>
    <dbReference type="NCBI Taxonomy" id="1938817"/>
    <lineage>
        <taxon>Bacteria</taxon>
        <taxon>Pseudomonadati</taxon>
        <taxon>Pseudomonadota</taxon>
        <taxon>Betaproteobacteria</taxon>
        <taxon>Burkholderiales</taxon>
        <taxon>Burkholderiaceae</taxon>
        <taxon>Polynucleobacter</taxon>
    </lineage>
</organism>
<dbReference type="Gene3D" id="3.40.50.720">
    <property type="entry name" value="NAD(P)-binding Rossmann-like Domain"/>
    <property type="match status" value="2"/>
</dbReference>
<keyword evidence="2 4" id="KW-0560">Oxidoreductase</keyword>
<comment type="similarity">
    <text evidence="1 4">Belongs to the D-isomer specific 2-hydroxyacid dehydrogenase family.</text>
</comment>
<dbReference type="RefSeq" id="WP_084281887.1">
    <property type="nucleotide sequence ID" value="NZ_FWXJ01000001.1"/>
</dbReference>
<dbReference type="InterPro" id="IPR050857">
    <property type="entry name" value="D-2-hydroxyacid_DH"/>
</dbReference>
<dbReference type="SUPFAM" id="SSF52283">
    <property type="entry name" value="Formate/glycerate dehydrogenase catalytic domain-like"/>
    <property type="match status" value="1"/>
</dbReference>
<evidence type="ECO:0000313" key="8">
    <source>
        <dbReference type="Proteomes" id="UP000192708"/>
    </source>
</evidence>
<proteinExistence type="inferred from homology"/>
<name>A0A1W1Y238_9BURK</name>
<dbReference type="Pfam" id="PF02826">
    <property type="entry name" value="2-Hacid_dh_C"/>
    <property type="match status" value="1"/>
</dbReference>
<dbReference type="InterPro" id="IPR036291">
    <property type="entry name" value="NAD(P)-bd_dom_sf"/>
</dbReference>
<dbReference type="SUPFAM" id="SSF51735">
    <property type="entry name" value="NAD(P)-binding Rossmann-fold domains"/>
    <property type="match status" value="1"/>
</dbReference>
<evidence type="ECO:0000256" key="4">
    <source>
        <dbReference type="RuleBase" id="RU003719"/>
    </source>
</evidence>
<gene>
    <name evidence="7" type="ORF">SAMN06296008_10186</name>
</gene>
<dbReference type="Pfam" id="PF00389">
    <property type="entry name" value="2-Hacid_dh"/>
    <property type="match status" value="1"/>
</dbReference>
<dbReference type="OrthoDB" id="9805416at2"/>
<feature type="domain" description="D-isomer specific 2-hydroxyacid dehydrogenase catalytic" evidence="5">
    <location>
        <begin position="22"/>
        <end position="313"/>
    </location>
</feature>
<evidence type="ECO:0000259" key="6">
    <source>
        <dbReference type="Pfam" id="PF02826"/>
    </source>
</evidence>
<dbReference type="EMBL" id="FWXJ01000001">
    <property type="protein sequence ID" value="SMC30207.1"/>
    <property type="molecule type" value="Genomic_DNA"/>
</dbReference>
<dbReference type="STRING" id="1938817.SAMN06296008_10186"/>
<dbReference type="InterPro" id="IPR006140">
    <property type="entry name" value="D-isomer_DH_NAD-bd"/>
</dbReference>
<reference evidence="7 8" key="1">
    <citation type="submission" date="2017-04" db="EMBL/GenBank/DDBJ databases">
        <authorList>
            <person name="Afonso C.L."/>
            <person name="Miller P.J."/>
            <person name="Scott M.A."/>
            <person name="Spackman E."/>
            <person name="Goraichik I."/>
            <person name="Dimitrov K.M."/>
            <person name="Suarez D.L."/>
            <person name="Swayne D.E."/>
        </authorList>
    </citation>
    <scope>NUCLEOTIDE SEQUENCE [LARGE SCALE GENOMIC DNA]</scope>
    <source>
        <strain evidence="7 8">VK13</strain>
    </source>
</reference>
<keyword evidence="3" id="KW-0520">NAD</keyword>
<protein>
    <submittedName>
        <fullName evidence="7">D-3-phosphoglycerate dehydrogenase</fullName>
    </submittedName>
</protein>